<dbReference type="Proteomes" id="UP000319852">
    <property type="component" value="Chromosome"/>
</dbReference>
<proteinExistence type="inferred from homology"/>
<evidence type="ECO:0000256" key="1">
    <source>
        <dbReference type="ARBA" id="ARBA00005260"/>
    </source>
</evidence>
<dbReference type="GO" id="GO:0046872">
    <property type="term" value="F:metal ion binding"/>
    <property type="evidence" value="ECO:0007669"/>
    <property type="project" value="InterPro"/>
</dbReference>
<dbReference type="KEGG" id="amob:HG15A2_25730"/>
<dbReference type="OrthoDB" id="9811244at2"/>
<dbReference type="InterPro" id="IPR038390">
    <property type="entry name" value="Metal_Tscrpt_repr_sf"/>
</dbReference>
<dbReference type="GO" id="GO:0003677">
    <property type="term" value="F:DNA binding"/>
    <property type="evidence" value="ECO:0007669"/>
    <property type="project" value="InterPro"/>
</dbReference>
<dbReference type="InterPro" id="IPR003735">
    <property type="entry name" value="Metal_Tscrpt_repr"/>
</dbReference>
<accession>A0A517MWJ8</accession>
<dbReference type="Gene3D" id="1.20.58.1000">
    <property type="entry name" value="Metal-sensitive repressor, helix protomer"/>
    <property type="match status" value="1"/>
</dbReference>
<organism evidence="2 3">
    <name type="scientific">Adhaeretor mobilis</name>
    <dbReference type="NCBI Taxonomy" id="1930276"/>
    <lineage>
        <taxon>Bacteria</taxon>
        <taxon>Pseudomonadati</taxon>
        <taxon>Planctomycetota</taxon>
        <taxon>Planctomycetia</taxon>
        <taxon>Pirellulales</taxon>
        <taxon>Lacipirellulaceae</taxon>
        <taxon>Adhaeretor</taxon>
    </lineage>
</organism>
<dbReference type="CDD" id="cd10148">
    <property type="entry name" value="CsoR-like_DUF156"/>
    <property type="match status" value="1"/>
</dbReference>
<dbReference type="RefSeq" id="WP_145060500.1">
    <property type="nucleotide sequence ID" value="NZ_CP036263.1"/>
</dbReference>
<keyword evidence="3" id="KW-1185">Reference proteome</keyword>
<protein>
    <submittedName>
        <fullName evidence="2">Copper-sensing transcriptional repressor CsoR</fullName>
    </submittedName>
</protein>
<reference evidence="2 3" key="1">
    <citation type="submission" date="2019-02" db="EMBL/GenBank/DDBJ databases">
        <title>Deep-cultivation of Planctomycetes and their phenomic and genomic characterization uncovers novel biology.</title>
        <authorList>
            <person name="Wiegand S."/>
            <person name="Jogler M."/>
            <person name="Boedeker C."/>
            <person name="Pinto D."/>
            <person name="Vollmers J."/>
            <person name="Rivas-Marin E."/>
            <person name="Kohn T."/>
            <person name="Peeters S.H."/>
            <person name="Heuer A."/>
            <person name="Rast P."/>
            <person name="Oberbeckmann S."/>
            <person name="Bunk B."/>
            <person name="Jeske O."/>
            <person name="Meyerdierks A."/>
            <person name="Storesund J.E."/>
            <person name="Kallscheuer N."/>
            <person name="Luecker S."/>
            <person name="Lage O.M."/>
            <person name="Pohl T."/>
            <person name="Merkel B.J."/>
            <person name="Hornburger P."/>
            <person name="Mueller R.-W."/>
            <person name="Bruemmer F."/>
            <person name="Labrenz M."/>
            <person name="Spormann A.M."/>
            <person name="Op den Camp H."/>
            <person name="Overmann J."/>
            <person name="Amann R."/>
            <person name="Jetten M.S.M."/>
            <person name="Mascher T."/>
            <person name="Medema M.H."/>
            <person name="Devos D.P."/>
            <person name="Kaster A.-K."/>
            <person name="Ovreas L."/>
            <person name="Rohde M."/>
            <person name="Galperin M.Y."/>
            <person name="Jogler C."/>
        </authorList>
    </citation>
    <scope>NUCLEOTIDE SEQUENCE [LARGE SCALE GENOMIC DNA]</scope>
    <source>
        <strain evidence="2 3">HG15A2</strain>
    </source>
</reference>
<dbReference type="AlphaFoldDB" id="A0A517MWJ8"/>
<comment type="similarity">
    <text evidence="1">Belongs to the FrmR/RcnR family.</text>
</comment>
<dbReference type="PANTHER" id="PTHR33677">
    <property type="entry name" value="TRANSCRIPTIONAL REPRESSOR FRMR-RELATED"/>
    <property type="match status" value="1"/>
</dbReference>
<evidence type="ECO:0000313" key="2">
    <source>
        <dbReference type="EMBL" id="QDS99251.1"/>
    </source>
</evidence>
<sequence length="94" mass="10583">MLSDDEKTKLANRLRRISGQVSAVQRMIDEDEYCVDILMQIAAASGALGKVGQLIFESHVHSCVKNAMVDGNTKERDEKLAELVELFRKYARID</sequence>
<evidence type="ECO:0000313" key="3">
    <source>
        <dbReference type="Proteomes" id="UP000319852"/>
    </source>
</evidence>
<dbReference type="Pfam" id="PF02583">
    <property type="entry name" value="Trns_repr_metal"/>
    <property type="match status" value="1"/>
</dbReference>
<gene>
    <name evidence="2" type="primary">csoR</name>
    <name evidence="2" type="ORF">HG15A2_25730</name>
</gene>
<name>A0A517MWJ8_9BACT</name>
<dbReference type="EMBL" id="CP036263">
    <property type="protein sequence ID" value="QDS99251.1"/>
    <property type="molecule type" value="Genomic_DNA"/>
</dbReference>
<dbReference type="GO" id="GO:0045892">
    <property type="term" value="P:negative regulation of DNA-templated transcription"/>
    <property type="evidence" value="ECO:0007669"/>
    <property type="project" value="UniProtKB-ARBA"/>
</dbReference>